<organism evidence="2 3">
    <name type="scientific">Catenuloplanes indicus</name>
    <dbReference type="NCBI Taxonomy" id="137267"/>
    <lineage>
        <taxon>Bacteria</taxon>
        <taxon>Bacillati</taxon>
        <taxon>Actinomycetota</taxon>
        <taxon>Actinomycetes</taxon>
        <taxon>Micromonosporales</taxon>
        <taxon>Micromonosporaceae</taxon>
        <taxon>Catenuloplanes</taxon>
    </lineage>
</organism>
<evidence type="ECO:0000313" key="3">
    <source>
        <dbReference type="Proteomes" id="UP001240236"/>
    </source>
</evidence>
<dbReference type="PANTHER" id="PTHR43242">
    <property type="entry name" value="NAD(P)-BINDING ROSSMANN-FOLD SUPERFAMILY PROTEIN"/>
    <property type="match status" value="1"/>
</dbReference>
<dbReference type="AlphaFoldDB" id="A0AAE3W7G7"/>
<dbReference type="RefSeq" id="WP_307245462.1">
    <property type="nucleotide sequence ID" value="NZ_JAUSUZ010000001.1"/>
</dbReference>
<evidence type="ECO:0000259" key="1">
    <source>
        <dbReference type="Pfam" id="PF04321"/>
    </source>
</evidence>
<dbReference type="SUPFAM" id="SSF51735">
    <property type="entry name" value="NAD(P)-binding Rossmann-fold domains"/>
    <property type="match status" value="1"/>
</dbReference>
<proteinExistence type="predicted"/>
<evidence type="ECO:0000313" key="2">
    <source>
        <dbReference type="EMBL" id="MDQ0369892.1"/>
    </source>
</evidence>
<dbReference type="Proteomes" id="UP001240236">
    <property type="component" value="Unassembled WGS sequence"/>
</dbReference>
<feature type="domain" description="RmlD-like substrate binding" evidence="1">
    <location>
        <begin position="1"/>
        <end position="267"/>
    </location>
</feature>
<gene>
    <name evidence="2" type="ORF">J2S42_006561</name>
</gene>
<accession>A0AAE3W7G7</accession>
<dbReference type="EC" id="1.1.1.133" evidence="2"/>
<comment type="caution">
    <text evidence="2">The sequence shown here is derived from an EMBL/GenBank/DDBJ whole genome shotgun (WGS) entry which is preliminary data.</text>
</comment>
<dbReference type="PANTHER" id="PTHR43242:SF1">
    <property type="entry name" value="NAD(P)-BINDING ROSSMANN-FOLD SUPERFAMILY PROTEIN"/>
    <property type="match status" value="1"/>
</dbReference>
<protein>
    <submittedName>
        <fullName evidence="2">dTDP-4-dehydrorhamnose reductase</fullName>
        <ecNumber evidence="2">1.1.1.133</ecNumber>
    </submittedName>
</protein>
<keyword evidence="2" id="KW-0560">Oxidoreductase</keyword>
<name>A0AAE3W7G7_9ACTN</name>
<dbReference type="Gene3D" id="3.40.50.720">
    <property type="entry name" value="NAD(P)-binding Rossmann-like Domain"/>
    <property type="match status" value="1"/>
</dbReference>
<sequence length="274" mass="28711">MTYLVVGAGGHLGGEVARRALAYGHRVIGTYHSAPGEIPGVGWRPLDVRNRVAVRELCAAVRPSVVINTAARYTDWATTADGAASVALAAADVGARLVHLSTDALHAGRPAPYGDDEVPSPITPYGASKAAAETAVRALHPGAALVRTSLIIGDEHSAQVRLCIDMITGRASGVLFTDEFRCPVGVEDLAEAVLELATSDYAGVLNVAGPDTVTRAGLGELVARRYGLDPLRVPAGSLNGMHRPARVVLDSSRAGKLLTTRIRGVRELLDHRPE</sequence>
<dbReference type="EMBL" id="JAUSUZ010000001">
    <property type="protein sequence ID" value="MDQ0369892.1"/>
    <property type="molecule type" value="Genomic_DNA"/>
</dbReference>
<keyword evidence="3" id="KW-1185">Reference proteome</keyword>
<dbReference type="Pfam" id="PF04321">
    <property type="entry name" value="RmlD_sub_bind"/>
    <property type="match status" value="1"/>
</dbReference>
<reference evidence="2 3" key="1">
    <citation type="submission" date="2023-07" db="EMBL/GenBank/DDBJ databases">
        <title>Sequencing the genomes of 1000 actinobacteria strains.</title>
        <authorList>
            <person name="Klenk H.-P."/>
        </authorList>
    </citation>
    <scope>NUCLEOTIDE SEQUENCE [LARGE SCALE GENOMIC DNA]</scope>
    <source>
        <strain evidence="2 3">DSM 44709</strain>
    </source>
</reference>
<dbReference type="GO" id="GO:0008831">
    <property type="term" value="F:dTDP-4-dehydrorhamnose reductase activity"/>
    <property type="evidence" value="ECO:0007669"/>
    <property type="project" value="UniProtKB-EC"/>
</dbReference>
<dbReference type="InterPro" id="IPR029903">
    <property type="entry name" value="RmlD-like-bd"/>
</dbReference>
<dbReference type="InterPro" id="IPR036291">
    <property type="entry name" value="NAD(P)-bd_dom_sf"/>
</dbReference>